<name>A0A5A7PDM4_STRAF</name>
<gene>
    <name evidence="1" type="ORF">STAS_06758</name>
</gene>
<keyword evidence="1" id="KW-0418">Kinase</keyword>
<organism evidence="1 2">
    <name type="scientific">Striga asiatica</name>
    <name type="common">Asiatic witchweed</name>
    <name type="synonym">Buchnera asiatica</name>
    <dbReference type="NCBI Taxonomy" id="4170"/>
    <lineage>
        <taxon>Eukaryota</taxon>
        <taxon>Viridiplantae</taxon>
        <taxon>Streptophyta</taxon>
        <taxon>Embryophyta</taxon>
        <taxon>Tracheophyta</taxon>
        <taxon>Spermatophyta</taxon>
        <taxon>Magnoliopsida</taxon>
        <taxon>eudicotyledons</taxon>
        <taxon>Gunneridae</taxon>
        <taxon>Pentapetalae</taxon>
        <taxon>asterids</taxon>
        <taxon>lamiids</taxon>
        <taxon>Lamiales</taxon>
        <taxon>Orobanchaceae</taxon>
        <taxon>Buchnereae</taxon>
        <taxon>Striga</taxon>
    </lineage>
</organism>
<protein>
    <submittedName>
        <fullName evidence="1">S-locus lectin protein kinase family protein</fullName>
    </submittedName>
</protein>
<dbReference type="GO" id="GO:0016301">
    <property type="term" value="F:kinase activity"/>
    <property type="evidence" value="ECO:0007669"/>
    <property type="project" value="UniProtKB-KW"/>
</dbReference>
<feature type="non-terminal residue" evidence="1">
    <location>
        <position position="111"/>
    </location>
</feature>
<keyword evidence="1" id="KW-0808">Transferase</keyword>
<accession>A0A5A7PDM4</accession>
<sequence>MRGFLLFEKQTGNLQETNFRLPLDKFLAQLRLRVTPTARQEGGAAGILVRVDADLTPPSQNMACISSLARCVDGRRLNSGGMRLLVLRSLSASMDRLTVNLMGFLNFASSR</sequence>
<evidence type="ECO:0000313" key="2">
    <source>
        <dbReference type="Proteomes" id="UP000325081"/>
    </source>
</evidence>
<comment type="caution">
    <text evidence="1">The sequence shown here is derived from an EMBL/GenBank/DDBJ whole genome shotgun (WGS) entry which is preliminary data.</text>
</comment>
<dbReference type="EMBL" id="BKCP01004405">
    <property type="protein sequence ID" value="GER30792.1"/>
    <property type="molecule type" value="Genomic_DNA"/>
</dbReference>
<keyword evidence="2" id="KW-1185">Reference proteome</keyword>
<dbReference type="GO" id="GO:0030246">
    <property type="term" value="F:carbohydrate binding"/>
    <property type="evidence" value="ECO:0007669"/>
    <property type="project" value="UniProtKB-KW"/>
</dbReference>
<reference evidence="2" key="1">
    <citation type="journal article" date="2019" name="Curr. Biol.">
        <title>Genome Sequence of Striga asiatica Provides Insight into the Evolution of Plant Parasitism.</title>
        <authorList>
            <person name="Yoshida S."/>
            <person name="Kim S."/>
            <person name="Wafula E.K."/>
            <person name="Tanskanen J."/>
            <person name="Kim Y.M."/>
            <person name="Honaas L."/>
            <person name="Yang Z."/>
            <person name="Spallek T."/>
            <person name="Conn C.E."/>
            <person name="Ichihashi Y."/>
            <person name="Cheong K."/>
            <person name="Cui S."/>
            <person name="Der J.P."/>
            <person name="Gundlach H."/>
            <person name="Jiao Y."/>
            <person name="Hori C."/>
            <person name="Ishida J.K."/>
            <person name="Kasahara H."/>
            <person name="Kiba T."/>
            <person name="Kim M.S."/>
            <person name="Koo N."/>
            <person name="Laohavisit A."/>
            <person name="Lee Y.H."/>
            <person name="Lumba S."/>
            <person name="McCourt P."/>
            <person name="Mortimer J.C."/>
            <person name="Mutuku J.M."/>
            <person name="Nomura T."/>
            <person name="Sasaki-Sekimoto Y."/>
            <person name="Seto Y."/>
            <person name="Wang Y."/>
            <person name="Wakatake T."/>
            <person name="Sakakibara H."/>
            <person name="Demura T."/>
            <person name="Yamaguchi S."/>
            <person name="Yoneyama K."/>
            <person name="Manabe R.I."/>
            <person name="Nelson D.C."/>
            <person name="Schulman A.H."/>
            <person name="Timko M.P."/>
            <person name="dePamphilis C.W."/>
            <person name="Choi D."/>
            <person name="Shirasu K."/>
        </authorList>
    </citation>
    <scope>NUCLEOTIDE SEQUENCE [LARGE SCALE GENOMIC DNA]</scope>
    <source>
        <strain evidence="2">cv. UVA1</strain>
    </source>
</reference>
<proteinExistence type="predicted"/>
<dbReference type="AlphaFoldDB" id="A0A5A7PDM4"/>
<evidence type="ECO:0000313" key="1">
    <source>
        <dbReference type="EMBL" id="GER30792.1"/>
    </source>
</evidence>
<keyword evidence="1" id="KW-0430">Lectin</keyword>
<dbReference type="Proteomes" id="UP000325081">
    <property type="component" value="Unassembled WGS sequence"/>
</dbReference>